<evidence type="ECO:0000259" key="1">
    <source>
        <dbReference type="SMART" id="SM00587"/>
    </source>
</evidence>
<dbReference type="PANTHER" id="PTHR11012">
    <property type="entry name" value="PROTEIN KINASE-LIKE DOMAIN-CONTAINING"/>
    <property type="match status" value="1"/>
</dbReference>
<sequence length="406" mass="45355">MSNPDKSEDHHGDVATPPSWLDTQLIRQALRNGGEQNPVVASISVRHAVAPGENYISTVYRVMATLSDGRQRHFIIKGPAMGGLSEMAKGTCVFQREIDMFTDYIPKMEALLEAAAPGRFPPLAPRCYHHGTSPVEFLVMEDLAPSGFKLADRKRGLGLRHSLLALRTLARFHAASHALLQRQPELTEQLDNTLKSDNQAMVDYVNGELQATAIACRSWPGFEEIADRLEKFKSVSGIVFDEVNKPTPGAFNVITHGDFWVNNMMYRYEDGHPMELKLVDLQLSHVSSPAIDVLHVFSNSLSDDVDEHHQPFLLREYHFELKTTLELLGHEAPSPAWLERSLDAHGAYAVFTALETPLVKAERGVDVAALSGGDCAPLLRLLRAQPLRRRMQRKLKDYARRGWLPA</sequence>
<dbReference type="InterPro" id="IPR015897">
    <property type="entry name" value="CHK_kinase-like"/>
</dbReference>
<accession>A0AAN9VEU3</accession>
<dbReference type="AlphaFoldDB" id="A0AAN9VEU3"/>
<dbReference type="PANTHER" id="PTHR11012:SF56">
    <property type="entry name" value="CHK KINASE-LIKE DOMAIN-CONTAINING PROTEIN-RELATED"/>
    <property type="match status" value="1"/>
</dbReference>
<dbReference type="Pfam" id="PF02958">
    <property type="entry name" value="EcKL"/>
    <property type="match status" value="1"/>
</dbReference>
<keyword evidence="3" id="KW-1185">Reference proteome</keyword>
<dbReference type="SMART" id="SM00587">
    <property type="entry name" value="CHK"/>
    <property type="match status" value="1"/>
</dbReference>
<feature type="domain" description="CHK kinase-like" evidence="1">
    <location>
        <begin position="138"/>
        <end position="327"/>
    </location>
</feature>
<evidence type="ECO:0000313" key="3">
    <source>
        <dbReference type="Proteomes" id="UP001378592"/>
    </source>
</evidence>
<dbReference type="Gene3D" id="3.90.1200.10">
    <property type="match status" value="1"/>
</dbReference>
<name>A0AAN9VEU3_9ORTH</name>
<dbReference type="Proteomes" id="UP001378592">
    <property type="component" value="Unassembled WGS sequence"/>
</dbReference>
<gene>
    <name evidence="2" type="ORF">R5R35_001363</name>
</gene>
<proteinExistence type="predicted"/>
<dbReference type="InterPro" id="IPR011009">
    <property type="entry name" value="Kinase-like_dom_sf"/>
</dbReference>
<reference evidence="2 3" key="1">
    <citation type="submission" date="2024-03" db="EMBL/GenBank/DDBJ databases">
        <title>The genome assembly and annotation of the cricket Gryllus longicercus Weissman &amp; Gray.</title>
        <authorList>
            <person name="Szrajer S."/>
            <person name="Gray D."/>
            <person name="Ylla G."/>
        </authorList>
    </citation>
    <scope>NUCLEOTIDE SEQUENCE [LARGE SCALE GENOMIC DNA]</scope>
    <source>
        <strain evidence="2">DAG 2021-001</strain>
        <tissue evidence="2">Whole body minus gut</tissue>
    </source>
</reference>
<organism evidence="2 3">
    <name type="scientific">Gryllus longicercus</name>
    <dbReference type="NCBI Taxonomy" id="2509291"/>
    <lineage>
        <taxon>Eukaryota</taxon>
        <taxon>Metazoa</taxon>
        <taxon>Ecdysozoa</taxon>
        <taxon>Arthropoda</taxon>
        <taxon>Hexapoda</taxon>
        <taxon>Insecta</taxon>
        <taxon>Pterygota</taxon>
        <taxon>Neoptera</taxon>
        <taxon>Polyneoptera</taxon>
        <taxon>Orthoptera</taxon>
        <taxon>Ensifera</taxon>
        <taxon>Gryllidea</taxon>
        <taxon>Grylloidea</taxon>
        <taxon>Gryllidae</taxon>
        <taxon>Gryllinae</taxon>
        <taxon>Gryllus</taxon>
    </lineage>
</organism>
<dbReference type="SUPFAM" id="SSF56112">
    <property type="entry name" value="Protein kinase-like (PK-like)"/>
    <property type="match status" value="1"/>
</dbReference>
<dbReference type="EMBL" id="JAZDUA010000274">
    <property type="protein sequence ID" value="KAK7862463.1"/>
    <property type="molecule type" value="Genomic_DNA"/>
</dbReference>
<evidence type="ECO:0000313" key="2">
    <source>
        <dbReference type="EMBL" id="KAK7862463.1"/>
    </source>
</evidence>
<dbReference type="InterPro" id="IPR004119">
    <property type="entry name" value="EcKL"/>
</dbReference>
<protein>
    <recommendedName>
        <fullName evidence="1">CHK kinase-like domain-containing protein</fullName>
    </recommendedName>
</protein>
<comment type="caution">
    <text evidence="2">The sequence shown here is derived from an EMBL/GenBank/DDBJ whole genome shotgun (WGS) entry which is preliminary data.</text>
</comment>